<gene>
    <name evidence="1" type="ORF">O181_014022</name>
</gene>
<dbReference type="AlphaFoldDB" id="A0A9Q3BZF0"/>
<sequence length="132" mass="15296">MEQIQPQNLDYENFSNCCPEVTMEDAENWGNAKITLTESWPHKLLLEFRRFLCQKYTIIPTNSQPQPEFSDVEMKDMTLPLSQDNTETSFITSEAVEKTWNMILDDFNVSAGTEEESMVLIEANDEDEEMLS</sequence>
<accession>A0A9Q3BZF0</accession>
<evidence type="ECO:0000313" key="1">
    <source>
        <dbReference type="EMBL" id="MBW0474307.1"/>
    </source>
</evidence>
<dbReference type="Proteomes" id="UP000765509">
    <property type="component" value="Unassembled WGS sequence"/>
</dbReference>
<evidence type="ECO:0000313" key="2">
    <source>
        <dbReference type="Proteomes" id="UP000765509"/>
    </source>
</evidence>
<protein>
    <submittedName>
        <fullName evidence="1">Uncharacterized protein</fullName>
    </submittedName>
</protein>
<name>A0A9Q3BZF0_9BASI</name>
<keyword evidence="2" id="KW-1185">Reference proteome</keyword>
<comment type="caution">
    <text evidence="1">The sequence shown here is derived from an EMBL/GenBank/DDBJ whole genome shotgun (WGS) entry which is preliminary data.</text>
</comment>
<reference evidence="1" key="1">
    <citation type="submission" date="2021-03" db="EMBL/GenBank/DDBJ databases">
        <title>Draft genome sequence of rust myrtle Austropuccinia psidii MF-1, a brazilian biotype.</title>
        <authorList>
            <person name="Quecine M.C."/>
            <person name="Pachon D.M.R."/>
            <person name="Bonatelli M.L."/>
            <person name="Correr F.H."/>
            <person name="Franceschini L.M."/>
            <person name="Leite T.F."/>
            <person name="Margarido G.R.A."/>
            <person name="Almeida C.A."/>
            <person name="Ferrarezi J.A."/>
            <person name="Labate C.A."/>
        </authorList>
    </citation>
    <scope>NUCLEOTIDE SEQUENCE</scope>
    <source>
        <strain evidence="1">MF-1</strain>
    </source>
</reference>
<proteinExistence type="predicted"/>
<organism evidence="1 2">
    <name type="scientific">Austropuccinia psidii MF-1</name>
    <dbReference type="NCBI Taxonomy" id="1389203"/>
    <lineage>
        <taxon>Eukaryota</taxon>
        <taxon>Fungi</taxon>
        <taxon>Dikarya</taxon>
        <taxon>Basidiomycota</taxon>
        <taxon>Pucciniomycotina</taxon>
        <taxon>Pucciniomycetes</taxon>
        <taxon>Pucciniales</taxon>
        <taxon>Sphaerophragmiaceae</taxon>
        <taxon>Austropuccinia</taxon>
    </lineage>
</organism>
<dbReference type="EMBL" id="AVOT02003692">
    <property type="protein sequence ID" value="MBW0474307.1"/>
    <property type="molecule type" value="Genomic_DNA"/>
</dbReference>